<gene>
    <name evidence="3" type="ORF">T190607A01A_10137</name>
</gene>
<organism evidence="3 4">
    <name type="scientific">Tenacibaculum platacis</name>
    <dbReference type="NCBI Taxonomy" id="3137852"/>
    <lineage>
        <taxon>Bacteria</taxon>
        <taxon>Pseudomonadati</taxon>
        <taxon>Bacteroidota</taxon>
        <taxon>Flavobacteriia</taxon>
        <taxon>Flavobacteriales</taxon>
        <taxon>Flavobacteriaceae</taxon>
        <taxon>Tenacibaculum</taxon>
    </lineage>
</organism>
<dbReference type="PANTHER" id="PTHR16026">
    <property type="entry name" value="CARTILAGE ACIDIC PROTEIN 1"/>
    <property type="match status" value="1"/>
</dbReference>
<dbReference type="InterPro" id="IPR011519">
    <property type="entry name" value="UnbV_ASPIC"/>
</dbReference>
<feature type="domain" description="ASPIC/UnbV" evidence="2">
    <location>
        <begin position="525"/>
        <end position="588"/>
    </location>
</feature>
<accession>A0ABM9NQI9</accession>
<name>A0ABM9NQI9_9FLAO</name>
<evidence type="ECO:0000313" key="3">
    <source>
        <dbReference type="EMBL" id="CAL2075124.1"/>
    </source>
</evidence>
<sequence>MRTKLLMVVTLLSLILSSCKKEHPLSKQEKSNHLFKKLTSDVTGLTFKNEIQDDVNHNIINYIYYYNGGGVSVGDFNNDNLPDLFFISNRGDNKLFLNKGNLNFEDITEKAGVKGKADWQTGATIVDINNDGYLDIYVCAVSGLLDFKGHNELYINNGDNTFSEKSKEYNLDYKGYSTQAYFFDYDKDDDLDIYIVNHAVHTKTSHGPALLREKRTGLTGDVLLQNNNNKFTDYSEKAKIFGGANGYGLSASIADFNNDGWDDIYVCNDFHEDDYYYLNNQDGTFTESLGNKFSMISRFSMGSDAADINGDGFQDLITLDMLPKDERAVKESEGDDTMLNIQIQLQKLGYKDQYARNMLQINNSGNFFNEEALFNGVADTDWSWSPLIADYNNDGHQDLFVANGILRRPNDLDFRMYVASTYKYRDKTKSKDEWLLASLTEMPKGTMPNQIFKGNSEKFENKNNDWIEDYTTISNGATYADLDLDGDLDLITNNMNDFSFIYENTTTNKNFIKLNFNYSKGNKNGIGTKAIVYSNGKQQLKQLFNSRGFISSVDNNLHFGLDTINKIDSIKVIWPNNKSQIVLQSDINKLNTIKYNKNTTTTWSPGKLEKSKLFSQANLIDYNHNEDKYNDFYVERLIPYKVSTSGPALSIGDIDSNGFEDVFIGNGCGTPAQLFLNNGKDLVSTSIPNIEKDAFFEDTCSTFFDADNDGDLDLYIGTGINQRRNWKYELDRLYLNDNGNFIKSSSIPANKNIAACVKHYDYDNDGDIDLFVGNRSNPDDFGQSVDSYILINNGKGNFEIDKNFKLNSHVTDAIWTDLNKDGTKDLVVTTEWDYPRIYINNNGKLTLSNEYPNLMGLWQTVTTFDVDKDGDEDILLGNWGTNTKFKASVDAPLNMYYSDFDGNGKNETVLAYNINGKYYPIYSKDELASQMNVIKKRFVKYKDYATKTIDEVLTKKALNKAHTYFVNNLSSGYIENDNGKFDNFKELPKTFQLAPLNTFSKVKINNNDNILAFGNTKSVNTYHGGYESIKGLLLSSKDDYSSASTYGIEPFEQEIRNSAIVNLKDKKLILILPNNDTIKSYVINEN</sequence>
<keyword evidence="1" id="KW-0732">Signal</keyword>
<dbReference type="Proteomes" id="UP001497416">
    <property type="component" value="Unassembled WGS sequence"/>
</dbReference>
<protein>
    <submittedName>
        <fullName evidence="3">Enediyne biosynthesis protein E4</fullName>
    </submittedName>
</protein>
<evidence type="ECO:0000259" key="2">
    <source>
        <dbReference type="Pfam" id="PF07593"/>
    </source>
</evidence>
<dbReference type="PROSITE" id="PS51257">
    <property type="entry name" value="PROKAR_LIPOPROTEIN"/>
    <property type="match status" value="1"/>
</dbReference>
<dbReference type="SUPFAM" id="SSF69318">
    <property type="entry name" value="Integrin alpha N-terminal domain"/>
    <property type="match status" value="2"/>
</dbReference>
<dbReference type="InterPro" id="IPR013517">
    <property type="entry name" value="FG-GAP"/>
</dbReference>
<dbReference type="InterPro" id="IPR027039">
    <property type="entry name" value="Crtac1"/>
</dbReference>
<dbReference type="Pfam" id="PF13517">
    <property type="entry name" value="FG-GAP_3"/>
    <property type="match status" value="4"/>
</dbReference>
<dbReference type="RefSeq" id="WP_348709616.1">
    <property type="nucleotide sequence ID" value="NZ_CAXIXY010000003.1"/>
</dbReference>
<dbReference type="PANTHER" id="PTHR16026:SF0">
    <property type="entry name" value="CARTILAGE ACIDIC PROTEIN 1"/>
    <property type="match status" value="1"/>
</dbReference>
<evidence type="ECO:0000313" key="4">
    <source>
        <dbReference type="Proteomes" id="UP001497416"/>
    </source>
</evidence>
<dbReference type="EMBL" id="CAXIXY010000003">
    <property type="protein sequence ID" value="CAL2075124.1"/>
    <property type="molecule type" value="Genomic_DNA"/>
</dbReference>
<comment type="caution">
    <text evidence="3">The sequence shown here is derived from an EMBL/GenBank/DDBJ whole genome shotgun (WGS) entry which is preliminary data.</text>
</comment>
<proteinExistence type="predicted"/>
<reference evidence="3 4" key="1">
    <citation type="submission" date="2024-05" db="EMBL/GenBank/DDBJ databases">
        <authorList>
            <person name="Duchaud E."/>
        </authorList>
    </citation>
    <scope>NUCLEOTIDE SEQUENCE [LARGE SCALE GENOMIC DNA]</scope>
    <source>
        <strain evidence="3">Ena-SAMPLE-TAB-13-05-2024-13:56:06:370-140302</strain>
    </source>
</reference>
<keyword evidence="4" id="KW-1185">Reference proteome</keyword>
<dbReference type="Gene3D" id="2.130.10.130">
    <property type="entry name" value="Integrin alpha, N-terminal"/>
    <property type="match status" value="3"/>
</dbReference>
<evidence type="ECO:0000256" key="1">
    <source>
        <dbReference type="ARBA" id="ARBA00022729"/>
    </source>
</evidence>
<dbReference type="Pfam" id="PF07593">
    <property type="entry name" value="UnbV_ASPIC"/>
    <property type="match status" value="1"/>
</dbReference>
<dbReference type="InterPro" id="IPR028994">
    <property type="entry name" value="Integrin_alpha_N"/>
</dbReference>